<evidence type="ECO:0000313" key="2">
    <source>
        <dbReference type="EMBL" id="OGL46826.1"/>
    </source>
</evidence>
<dbReference type="AlphaFoldDB" id="A0A1F7RZ21"/>
<name>A0A1F7RZ21_9BACT</name>
<gene>
    <name evidence="2" type="ORF">A2161_10060</name>
</gene>
<feature type="transmembrane region" description="Helical" evidence="1">
    <location>
        <begin position="106"/>
        <end position="127"/>
    </location>
</feature>
<evidence type="ECO:0000256" key="1">
    <source>
        <dbReference type="SAM" id="Phobius"/>
    </source>
</evidence>
<dbReference type="EMBL" id="MGDD01000111">
    <property type="protein sequence ID" value="OGL46826.1"/>
    <property type="molecule type" value="Genomic_DNA"/>
</dbReference>
<keyword evidence="1" id="KW-0472">Membrane</keyword>
<organism evidence="2 3">
    <name type="scientific">Candidatus Schekmanbacteria bacterium RBG_13_48_7</name>
    <dbReference type="NCBI Taxonomy" id="1817878"/>
    <lineage>
        <taxon>Bacteria</taxon>
        <taxon>Candidatus Schekmaniibacteriota</taxon>
    </lineage>
</organism>
<dbReference type="GO" id="GO:0003677">
    <property type="term" value="F:DNA binding"/>
    <property type="evidence" value="ECO:0007669"/>
    <property type="project" value="InterPro"/>
</dbReference>
<dbReference type="Proteomes" id="UP000179266">
    <property type="component" value="Unassembled WGS sequence"/>
</dbReference>
<dbReference type="InterPro" id="IPR050400">
    <property type="entry name" value="Bact_Cytoskel_RodZ"/>
</dbReference>
<keyword evidence="1" id="KW-0812">Transmembrane</keyword>
<dbReference type="Pfam" id="PF13413">
    <property type="entry name" value="HTH_25"/>
    <property type="match status" value="1"/>
</dbReference>
<keyword evidence="1" id="KW-1133">Transmembrane helix</keyword>
<protein>
    <recommendedName>
        <fullName evidence="4">HTH cro/C1-type domain-containing protein</fullName>
    </recommendedName>
</protein>
<dbReference type="PANTHER" id="PTHR34475:SF1">
    <property type="entry name" value="CYTOSKELETON PROTEIN RODZ"/>
    <property type="match status" value="1"/>
</dbReference>
<sequence length="169" mass="19180">MIFDMEPKSFGEYLKVERELRNISLEEVSQSTKIHVKYLKAIEENEFDLLPAETFIKGFIRSFAKSIGLDENDVILTYEYYQKVLKGGNGLQSPGGGNSWNGSRKLIIIIGVLVTLLIFILILAYYFSNFSVHELNSNIEISINNWTSCSKHIVIFNCVTKITCNINTG</sequence>
<accession>A0A1F7RZ21</accession>
<reference evidence="2 3" key="1">
    <citation type="journal article" date="2016" name="Nat. Commun.">
        <title>Thousands of microbial genomes shed light on interconnected biogeochemical processes in an aquifer system.</title>
        <authorList>
            <person name="Anantharaman K."/>
            <person name="Brown C.T."/>
            <person name="Hug L.A."/>
            <person name="Sharon I."/>
            <person name="Castelle C.J."/>
            <person name="Probst A.J."/>
            <person name="Thomas B.C."/>
            <person name="Singh A."/>
            <person name="Wilkins M.J."/>
            <person name="Karaoz U."/>
            <person name="Brodie E.L."/>
            <person name="Williams K.H."/>
            <person name="Hubbard S.S."/>
            <person name="Banfield J.F."/>
        </authorList>
    </citation>
    <scope>NUCLEOTIDE SEQUENCE [LARGE SCALE GENOMIC DNA]</scope>
</reference>
<evidence type="ECO:0000313" key="3">
    <source>
        <dbReference type="Proteomes" id="UP000179266"/>
    </source>
</evidence>
<dbReference type="PANTHER" id="PTHR34475">
    <property type="match status" value="1"/>
</dbReference>
<dbReference type="Gene3D" id="1.10.260.40">
    <property type="entry name" value="lambda repressor-like DNA-binding domains"/>
    <property type="match status" value="1"/>
</dbReference>
<dbReference type="SUPFAM" id="SSF47413">
    <property type="entry name" value="lambda repressor-like DNA-binding domains"/>
    <property type="match status" value="1"/>
</dbReference>
<dbReference type="InterPro" id="IPR010982">
    <property type="entry name" value="Lambda_DNA-bd_dom_sf"/>
</dbReference>
<comment type="caution">
    <text evidence="2">The sequence shown here is derived from an EMBL/GenBank/DDBJ whole genome shotgun (WGS) entry which is preliminary data.</text>
</comment>
<proteinExistence type="predicted"/>
<evidence type="ECO:0008006" key="4">
    <source>
        <dbReference type="Google" id="ProtNLM"/>
    </source>
</evidence>